<reference evidence="1" key="1">
    <citation type="submission" date="2020-08" db="EMBL/GenBank/DDBJ databases">
        <title>Genome public.</title>
        <authorList>
            <person name="Liu C."/>
            <person name="Sun Q."/>
        </authorList>
    </citation>
    <scope>NUCLEOTIDE SEQUENCE</scope>
    <source>
        <strain evidence="1">NSJ-28</strain>
    </source>
</reference>
<accession>A0A923LYU2</accession>
<keyword evidence="2" id="KW-1185">Reference proteome</keyword>
<proteinExistence type="predicted"/>
<gene>
    <name evidence="1" type="ORF">H8S45_15060</name>
</gene>
<sequence>MRIDATNEFVKRANEAIKNMAAQPHNPRELTHVFVPAPRGMKIGNCCGEIHLDNAHISIVKDGKARGKDGKVLFDAGENNADLYLVSGNMKD</sequence>
<comment type="caution">
    <text evidence="1">The sequence shown here is derived from an EMBL/GenBank/DDBJ whole genome shotgun (WGS) entry which is preliminary data.</text>
</comment>
<name>A0A923LYU2_9FIRM</name>
<dbReference type="AlphaFoldDB" id="A0A923LYU2"/>
<organism evidence="1 2">
    <name type="scientific">Agathobaculum faecis</name>
    <dbReference type="NCBI Taxonomy" id="2763013"/>
    <lineage>
        <taxon>Bacteria</taxon>
        <taxon>Bacillati</taxon>
        <taxon>Bacillota</taxon>
        <taxon>Clostridia</taxon>
        <taxon>Eubacteriales</taxon>
        <taxon>Butyricicoccaceae</taxon>
        <taxon>Agathobaculum</taxon>
    </lineage>
</organism>
<dbReference type="EMBL" id="JACOPL010000029">
    <property type="protein sequence ID" value="MBC5726767.1"/>
    <property type="molecule type" value="Genomic_DNA"/>
</dbReference>
<evidence type="ECO:0000313" key="1">
    <source>
        <dbReference type="EMBL" id="MBC5726767.1"/>
    </source>
</evidence>
<protein>
    <submittedName>
        <fullName evidence="1">Uncharacterized protein</fullName>
    </submittedName>
</protein>
<dbReference type="RefSeq" id="WP_186950451.1">
    <property type="nucleotide sequence ID" value="NZ_JACOPL010000029.1"/>
</dbReference>
<evidence type="ECO:0000313" key="2">
    <source>
        <dbReference type="Proteomes" id="UP000606499"/>
    </source>
</evidence>
<dbReference type="Proteomes" id="UP000606499">
    <property type="component" value="Unassembled WGS sequence"/>
</dbReference>